<dbReference type="AlphaFoldDB" id="A0A7V8NL23"/>
<feature type="chain" id="PRO_5030757493" evidence="2">
    <location>
        <begin position="26"/>
        <end position="324"/>
    </location>
</feature>
<dbReference type="EMBL" id="JACDQQ010000003">
    <property type="protein sequence ID" value="MBA0083362.1"/>
    <property type="molecule type" value="Genomic_DNA"/>
</dbReference>
<keyword evidence="4" id="KW-1185">Reference proteome</keyword>
<proteinExistence type="predicted"/>
<keyword evidence="2" id="KW-0732">Signal</keyword>
<evidence type="ECO:0000313" key="4">
    <source>
        <dbReference type="Proteomes" id="UP000567293"/>
    </source>
</evidence>
<gene>
    <name evidence="3" type="ORF">HRJ53_00030</name>
</gene>
<dbReference type="Proteomes" id="UP000567293">
    <property type="component" value="Unassembled WGS sequence"/>
</dbReference>
<protein>
    <submittedName>
        <fullName evidence="3">Uncharacterized protein</fullName>
    </submittedName>
</protein>
<evidence type="ECO:0000313" key="3">
    <source>
        <dbReference type="EMBL" id="MBA0083362.1"/>
    </source>
</evidence>
<accession>A0A7V8NL23</accession>
<reference evidence="3" key="1">
    <citation type="submission" date="2020-06" db="EMBL/GenBank/DDBJ databases">
        <title>Legume-microbial interactions unlock mineral nutrients during tropical forest succession.</title>
        <authorList>
            <person name="Epihov D.Z."/>
        </authorList>
    </citation>
    <scope>NUCLEOTIDE SEQUENCE [LARGE SCALE GENOMIC DNA]</scope>
    <source>
        <strain evidence="3">Pan2503</strain>
    </source>
</reference>
<evidence type="ECO:0000256" key="2">
    <source>
        <dbReference type="SAM" id="SignalP"/>
    </source>
</evidence>
<feature type="signal peptide" evidence="2">
    <location>
        <begin position="1"/>
        <end position="25"/>
    </location>
</feature>
<name>A0A7V8NL23_9BACT</name>
<feature type="region of interest" description="Disordered" evidence="1">
    <location>
        <begin position="33"/>
        <end position="56"/>
    </location>
</feature>
<evidence type="ECO:0000256" key="1">
    <source>
        <dbReference type="SAM" id="MobiDB-lite"/>
    </source>
</evidence>
<sequence length="324" mass="36509">MTNNFGLARALKLLPLIAAPAYLLAQTQVAKDKPPQVANTGGTMGKPFVNSDKDTRPYDKHDFNGFWARNPSAQYGQPPCPECRDPGPSYGYFGDVPPLTPAGQKRFEANKPTKGYLAESKEAEEHKNLNIAYRRAVQSSESNDPEERCEPLGLTRLVSFSGGNPPMHIVQTNEVIIERFEWFWDNREIWTDGRGLPKVDDYLPRFNGYSVGKWEGDTLVVTTVGFDSREWVDAFGFPISEKAVLEERYSRPSRNRLKLDMTLTDPENYTRPWHSNTKVWGLIPKEALTLAGWSGIAEDRCVPSENAYYTSFEPLAPGQKTKVK</sequence>
<organism evidence="3 4">
    <name type="scientific">Candidatus Acidiferrum panamense</name>
    <dbReference type="NCBI Taxonomy" id="2741543"/>
    <lineage>
        <taxon>Bacteria</taxon>
        <taxon>Pseudomonadati</taxon>
        <taxon>Acidobacteriota</taxon>
        <taxon>Terriglobia</taxon>
        <taxon>Candidatus Acidiferrales</taxon>
        <taxon>Candidatus Acidiferrum</taxon>
    </lineage>
</organism>
<comment type="caution">
    <text evidence="3">The sequence shown here is derived from an EMBL/GenBank/DDBJ whole genome shotgun (WGS) entry which is preliminary data.</text>
</comment>